<dbReference type="FunFam" id="3.30.565.10:FF:000004">
    <property type="entry name" value="DNA topoisomerase 2"/>
    <property type="match status" value="1"/>
</dbReference>
<dbReference type="Gene3D" id="3.30.230.10">
    <property type="match status" value="1"/>
</dbReference>
<dbReference type="InterPro" id="IPR014721">
    <property type="entry name" value="Ribsml_uS5_D2-typ_fold_subgr"/>
</dbReference>
<dbReference type="OrthoDB" id="276498at2759"/>
<dbReference type="CDD" id="cd03365">
    <property type="entry name" value="TOPRIM_TopoIIA"/>
    <property type="match status" value="1"/>
</dbReference>
<dbReference type="InterPro" id="IPR013759">
    <property type="entry name" value="Topo_IIA_B_C"/>
</dbReference>
<keyword evidence="5" id="KW-0479">Metal-binding</keyword>
<dbReference type="Gene3D" id="3.30.1360.40">
    <property type="match status" value="1"/>
</dbReference>
<evidence type="ECO:0000256" key="8">
    <source>
        <dbReference type="ARBA" id="ARBA00022842"/>
    </source>
</evidence>
<dbReference type="CDD" id="cd03481">
    <property type="entry name" value="TopoIIA_Trans_ScTopoIIA"/>
    <property type="match status" value="1"/>
</dbReference>
<keyword evidence="8" id="KW-0460">Magnesium</keyword>
<feature type="compositionally biased region" description="Basic and acidic residues" evidence="14">
    <location>
        <begin position="1162"/>
        <end position="1193"/>
    </location>
</feature>
<dbReference type="InterPro" id="IPR013506">
    <property type="entry name" value="Topo_IIA_bsu_dom2"/>
</dbReference>
<protein>
    <recommendedName>
        <fullName evidence="13">DNA topoisomerase 2</fullName>
        <ecNumber evidence="13">5.6.2.2</ecNumber>
    </recommendedName>
</protein>
<dbReference type="InterPro" id="IPR001154">
    <property type="entry name" value="TopoII_euk"/>
</dbReference>
<dbReference type="GO" id="GO:0003918">
    <property type="term" value="F:DNA topoisomerase type II (double strand cut, ATP-hydrolyzing) activity"/>
    <property type="evidence" value="ECO:0007669"/>
    <property type="project" value="UniProtKB-UniRule"/>
</dbReference>
<dbReference type="AlphaFoldDB" id="A0A812LUZ3"/>
<dbReference type="InterPro" id="IPR006171">
    <property type="entry name" value="TOPRIM_dom"/>
</dbReference>
<dbReference type="FunFam" id="3.30.230.10:FF:000008">
    <property type="entry name" value="DNA topoisomerase 2"/>
    <property type="match status" value="1"/>
</dbReference>
<accession>A0A812LUZ3</accession>
<evidence type="ECO:0000256" key="10">
    <source>
        <dbReference type="ARBA" id="ARBA00023125"/>
    </source>
</evidence>
<evidence type="ECO:0000256" key="13">
    <source>
        <dbReference type="RuleBase" id="RU362094"/>
    </source>
</evidence>
<dbReference type="InterPro" id="IPR034157">
    <property type="entry name" value="TOPRIM_TopoII"/>
</dbReference>
<dbReference type="Gene3D" id="3.30.1490.30">
    <property type="match status" value="1"/>
</dbReference>
<evidence type="ECO:0000256" key="1">
    <source>
        <dbReference type="ARBA" id="ARBA00000185"/>
    </source>
</evidence>
<dbReference type="PANTHER" id="PTHR10169">
    <property type="entry name" value="DNA TOPOISOMERASE/GYRASE"/>
    <property type="match status" value="1"/>
</dbReference>
<feature type="active site" description="O-(5'-phospho-DNA)-tyrosine intermediate" evidence="12">
    <location>
        <position position="784"/>
    </location>
</feature>
<dbReference type="PROSITE" id="PS50880">
    <property type="entry name" value="TOPRIM"/>
    <property type="match status" value="1"/>
</dbReference>
<feature type="domain" description="Toprim" evidence="15">
    <location>
        <begin position="447"/>
        <end position="562"/>
    </location>
</feature>
<dbReference type="PROSITE" id="PS52040">
    <property type="entry name" value="TOPO_IIA"/>
    <property type="match status" value="1"/>
</dbReference>
<keyword evidence="11 12" id="KW-0413">Isomerase</keyword>
<dbReference type="GO" id="GO:0005634">
    <property type="term" value="C:nucleus"/>
    <property type="evidence" value="ECO:0007669"/>
    <property type="project" value="TreeGrafter"/>
</dbReference>
<dbReference type="SMART" id="SM00433">
    <property type="entry name" value="TOP2c"/>
    <property type="match status" value="1"/>
</dbReference>
<dbReference type="PROSITE" id="PS00177">
    <property type="entry name" value="TOPOISOMERASE_II"/>
    <property type="match status" value="1"/>
</dbReference>
<evidence type="ECO:0000313" key="18">
    <source>
        <dbReference type="Proteomes" id="UP000649617"/>
    </source>
</evidence>
<reference evidence="17" key="1">
    <citation type="submission" date="2021-02" db="EMBL/GenBank/DDBJ databases">
        <authorList>
            <person name="Dougan E. K."/>
            <person name="Rhodes N."/>
            <person name="Thang M."/>
            <person name="Chan C."/>
        </authorList>
    </citation>
    <scope>NUCLEOTIDE SEQUENCE</scope>
</reference>
<dbReference type="Pfam" id="PF01751">
    <property type="entry name" value="Toprim"/>
    <property type="match status" value="1"/>
</dbReference>
<feature type="domain" description="Topo IIA-type catalytic" evidence="16">
    <location>
        <begin position="694"/>
        <end position="1151"/>
    </location>
</feature>
<comment type="cofactor">
    <cofactor evidence="2">
        <name>Ca(2+)</name>
        <dbReference type="ChEBI" id="CHEBI:29108"/>
    </cofactor>
</comment>
<evidence type="ECO:0000256" key="9">
    <source>
        <dbReference type="ARBA" id="ARBA00023029"/>
    </source>
</evidence>
<name>A0A812LUZ3_SYMPI</name>
<dbReference type="InterPro" id="IPR020568">
    <property type="entry name" value="Ribosomal_Su5_D2-typ_SF"/>
</dbReference>
<dbReference type="EC" id="5.6.2.2" evidence="13"/>
<dbReference type="GO" id="GO:0046872">
    <property type="term" value="F:metal ion binding"/>
    <property type="evidence" value="ECO:0007669"/>
    <property type="project" value="UniProtKB-KW"/>
</dbReference>
<dbReference type="FunFam" id="3.90.199.10:FF:000002">
    <property type="entry name" value="DNA topoisomerase 2"/>
    <property type="match status" value="1"/>
</dbReference>
<dbReference type="SUPFAM" id="SSF54211">
    <property type="entry name" value="Ribosomal protein S5 domain 2-like"/>
    <property type="match status" value="1"/>
</dbReference>
<evidence type="ECO:0000256" key="5">
    <source>
        <dbReference type="ARBA" id="ARBA00022723"/>
    </source>
</evidence>
<dbReference type="InterPro" id="IPR013757">
    <property type="entry name" value="Topo_IIA_A_a_sf"/>
</dbReference>
<dbReference type="InterPro" id="IPR036890">
    <property type="entry name" value="HATPase_C_sf"/>
</dbReference>
<gene>
    <name evidence="17" type="primary">TOP2</name>
    <name evidence="17" type="ORF">SPIL2461_LOCUS4584</name>
</gene>
<evidence type="ECO:0000256" key="11">
    <source>
        <dbReference type="ARBA" id="ARBA00023235"/>
    </source>
</evidence>
<evidence type="ECO:0000256" key="4">
    <source>
        <dbReference type="ARBA" id="ARBA00011080"/>
    </source>
</evidence>
<dbReference type="InterPro" id="IPR013758">
    <property type="entry name" value="Topo_IIA_A/C_ab"/>
</dbReference>
<keyword evidence="10 12" id="KW-0238">DNA-binding</keyword>
<dbReference type="Pfam" id="PF00204">
    <property type="entry name" value="DNA_gyraseB"/>
    <property type="match status" value="1"/>
</dbReference>
<dbReference type="PRINTS" id="PR00418">
    <property type="entry name" value="TPI2FAMILY"/>
</dbReference>
<proteinExistence type="inferred from homology"/>
<comment type="function">
    <text evidence="13">Control of topological states of DNA by transient breakage and subsequent rejoining of DNA strands. Topoisomerase II makes double-strand breaks.</text>
</comment>
<dbReference type="FunFam" id="3.30.1490.30:FF:000001">
    <property type="entry name" value="DNA topoisomerase 2"/>
    <property type="match status" value="1"/>
</dbReference>
<keyword evidence="9 12" id="KW-0799">Topoisomerase</keyword>
<evidence type="ECO:0000256" key="6">
    <source>
        <dbReference type="ARBA" id="ARBA00022741"/>
    </source>
</evidence>
<sequence length="1244" mass="140422">MSSEFGCFRVRNAGREGKSIEQIYQKKTQLEHILLRPDTYVGSTEAQVQELWVFDAVQSRMVHRRISFVPALYKIFDEILVNAADNLQRDPQGMDTIRVGIDQQQGCLFVWNNGRGLPVVMHKEQKVYVPELVFGHLLTSDNYDDSSCKVVGGRNGYGAKLANVFSTEFKVETCDGKNRFTQIFKKNMQVKGKPEITAAKEKSFTCITFKPDLAKFGMTSLDDDIVSLLTKRVYDVAGSTTDRCSVFLNGDKLDVKNFRDYCDLYLLTRQGVPQIYEKCSDRWEICVSLTESGFSQVSFVNSICTIRGGTHVTHVSDQIVEAILERVKAQSKEKVKGGVDVRPHHVKNHLWVFIKCLVENPAFDSQTKETLMTKQSKFGSRCELSEKFLTEVASSGVVDLILMAAMAKSKVDLGKKLKANTSRVARLTGVPKLEDANDAGGKLSHECTLILTEGDSAKALAVAGLSVIGRDKWGVFPLRGKVLNVRDATLKQMMANEEIQNLIKIIGLDLNREYDAELKGLRYGSIMIMADQDSDGSHIKGLLINLIHAWWPSLARLPGFLKEFFTPIVKARKGRSETCFYTLPEYEAWKKETDNGHGFKIKYYKGLGTSTPKEAKEYFSALESHKIQYRYDGIEDDRAIDLAFNKRRADDRKSWINAYEEGRLIDHTQKAVSYKDFVDKELVLFAKANVARAIPSMVDGFKPSQRKVLFGCFKRRLRQDVKVAQLVGYVSEHAAYHHGEMSLSETIVGMAQDFVGSNNINLLIPQGQFGTRLQGGKDSASARYIYTRLAPITRILFPPGDDNVLEYLNEDGLSIEPRWYCPIIPMVLVNGVEGIGTGWSSSVPNFSPREIIDNLRRWLKKQEMKEMTPWFAGFTGSISKSREEGKWEVTGSIRSLGEGKAEITELPVKRWTQDYREILEENLPKGEKKREGPKLLEDYQEYHSEKTVHFELSLSSEGQQQADKDNLEKAFKLRSTISMNNMMLFDADGKIKKYESPKDILQDFAQVRMKIYEKRKAYLLARLTRECEVLSAKARFVKLVIEGKIVIRRRKIADLAQDLRKNGFKPLQDLKGEPSDDQEAEKDNEDGSEEEEESADLTKKAVRDFEYLVGMPISTLTAEKVARLMQEHEIKALELSDLQKKKPSHLWLEDLQALEIALDERDAAARDEEEKEKAKIQKAKAKSEKSEKSEKSLRGAGGKGLKRSASGPDRAGSKEEAKPKAKAKARSQSAGRRGLKRTSSGPPE</sequence>
<evidence type="ECO:0000313" key="17">
    <source>
        <dbReference type="EMBL" id="CAE7247299.1"/>
    </source>
</evidence>
<comment type="catalytic activity">
    <reaction evidence="1 12 13">
        <text>ATP-dependent breakage, passage and rejoining of double-stranded DNA.</text>
        <dbReference type="EC" id="5.6.2.2"/>
    </reaction>
</comment>
<dbReference type="Gene3D" id="3.30.565.10">
    <property type="entry name" value="Histidine kinase-like ATPase, C-terminal domain"/>
    <property type="match status" value="1"/>
</dbReference>
<dbReference type="PRINTS" id="PR01158">
    <property type="entry name" value="TOPISMRASEII"/>
</dbReference>
<dbReference type="EMBL" id="CAJNIZ010006114">
    <property type="protein sequence ID" value="CAE7247299.1"/>
    <property type="molecule type" value="Genomic_DNA"/>
</dbReference>
<feature type="region of interest" description="Disordered" evidence="14">
    <location>
        <begin position="1065"/>
        <end position="1097"/>
    </location>
</feature>
<dbReference type="GO" id="GO:0000712">
    <property type="term" value="P:resolution of meiotic recombination intermediates"/>
    <property type="evidence" value="ECO:0007669"/>
    <property type="project" value="TreeGrafter"/>
</dbReference>
<evidence type="ECO:0000256" key="14">
    <source>
        <dbReference type="SAM" id="MobiDB-lite"/>
    </source>
</evidence>
<keyword evidence="18" id="KW-1185">Reference proteome</keyword>
<dbReference type="Gene3D" id="1.10.268.10">
    <property type="entry name" value="Topoisomerase, domain 3"/>
    <property type="match status" value="1"/>
</dbReference>
<dbReference type="GO" id="GO:0003677">
    <property type="term" value="F:DNA binding"/>
    <property type="evidence" value="ECO:0007669"/>
    <property type="project" value="UniProtKB-UniRule"/>
</dbReference>
<dbReference type="GO" id="GO:0005524">
    <property type="term" value="F:ATP binding"/>
    <property type="evidence" value="ECO:0007669"/>
    <property type="project" value="UniProtKB-UniRule"/>
</dbReference>
<dbReference type="PANTHER" id="PTHR10169:SF38">
    <property type="entry name" value="DNA TOPOISOMERASE 2"/>
    <property type="match status" value="1"/>
</dbReference>
<dbReference type="Pfam" id="PF16898">
    <property type="entry name" value="TOPRIM_C"/>
    <property type="match status" value="1"/>
</dbReference>
<feature type="compositionally biased region" description="Acidic residues" evidence="14">
    <location>
        <begin position="1075"/>
        <end position="1095"/>
    </location>
</feature>
<keyword evidence="7 13" id="KW-0067">ATP-binding</keyword>
<dbReference type="SUPFAM" id="SSF55874">
    <property type="entry name" value="ATPase domain of HSP90 chaperone/DNA topoisomerase II/histidine kinase"/>
    <property type="match status" value="1"/>
</dbReference>
<dbReference type="GO" id="GO:0000819">
    <property type="term" value="P:sister chromatid segregation"/>
    <property type="evidence" value="ECO:0007669"/>
    <property type="project" value="TreeGrafter"/>
</dbReference>
<evidence type="ECO:0000259" key="15">
    <source>
        <dbReference type="PROSITE" id="PS50880"/>
    </source>
</evidence>
<keyword evidence="6 13" id="KW-0547">Nucleotide-binding</keyword>
<comment type="cofactor">
    <cofactor evidence="3">
        <name>Mg(2+)</name>
        <dbReference type="ChEBI" id="CHEBI:18420"/>
    </cofactor>
</comment>
<evidence type="ECO:0000256" key="7">
    <source>
        <dbReference type="ARBA" id="ARBA00022840"/>
    </source>
</evidence>
<evidence type="ECO:0000256" key="3">
    <source>
        <dbReference type="ARBA" id="ARBA00001946"/>
    </source>
</evidence>
<dbReference type="Pfam" id="PF00521">
    <property type="entry name" value="DNA_topoisoIV"/>
    <property type="match status" value="1"/>
</dbReference>
<evidence type="ECO:0000259" key="16">
    <source>
        <dbReference type="PROSITE" id="PS52040"/>
    </source>
</evidence>
<evidence type="ECO:0000256" key="12">
    <source>
        <dbReference type="PROSITE-ProRule" id="PRU01384"/>
    </source>
</evidence>
<dbReference type="InterPro" id="IPR013760">
    <property type="entry name" value="Topo_IIA-like_dom_sf"/>
</dbReference>
<dbReference type="SMART" id="SM00434">
    <property type="entry name" value="TOP4c"/>
    <property type="match status" value="1"/>
</dbReference>
<dbReference type="InterPro" id="IPR018522">
    <property type="entry name" value="TopoIIA_CS"/>
</dbReference>
<dbReference type="Gene3D" id="3.40.50.670">
    <property type="match status" value="1"/>
</dbReference>
<dbReference type="Proteomes" id="UP000649617">
    <property type="component" value="Unassembled WGS sequence"/>
</dbReference>
<organism evidence="17 18">
    <name type="scientific">Symbiodinium pilosum</name>
    <name type="common">Dinoflagellate</name>
    <dbReference type="NCBI Taxonomy" id="2952"/>
    <lineage>
        <taxon>Eukaryota</taxon>
        <taxon>Sar</taxon>
        <taxon>Alveolata</taxon>
        <taxon>Dinophyceae</taxon>
        <taxon>Suessiales</taxon>
        <taxon>Symbiodiniaceae</taxon>
        <taxon>Symbiodinium</taxon>
    </lineage>
</organism>
<dbReference type="InterPro" id="IPR031660">
    <property type="entry name" value="TOPRIM_C"/>
</dbReference>
<dbReference type="InterPro" id="IPR001241">
    <property type="entry name" value="Topo_IIA"/>
</dbReference>
<comment type="caution">
    <text evidence="17">The sequence shown here is derived from an EMBL/GenBank/DDBJ whole genome shotgun (WGS) entry which is preliminary data.</text>
</comment>
<dbReference type="SUPFAM" id="SSF56719">
    <property type="entry name" value="Type II DNA topoisomerase"/>
    <property type="match status" value="1"/>
</dbReference>
<comment type="similarity">
    <text evidence="4 13">Belongs to the type II topoisomerase family.</text>
</comment>
<dbReference type="FunFam" id="3.30.1360.40:FF:000003">
    <property type="entry name" value="DNA topoisomerase 2"/>
    <property type="match status" value="1"/>
</dbReference>
<dbReference type="GO" id="GO:0006265">
    <property type="term" value="P:DNA topological change"/>
    <property type="evidence" value="ECO:0007669"/>
    <property type="project" value="UniProtKB-UniRule"/>
</dbReference>
<dbReference type="InterPro" id="IPR050634">
    <property type="entry name" value="DNA_Topoisomerase_II"/>
</dbReference>
<feature type="region of interest" description="Disordered" evidence="14">
    <location>
        <begin position="1162"/>
        <end position="1244"/>
    </location>
</feature>
<evidence type="ECO:0000256" key="2">
    <source>
        <dbReference type="ARBA" id="ARBA00001913"/>
    </source>
</evidence>
<dbReference type="InterPro" id="IPR002205">
    <property type="entry name" value="Topo_IIA_dom_A"/>
</dbReference>
<dbReference type="FunFam" id="3.40.50.670:FF:000001">
    <property type="entry name" value="DNA topoisomerase 2"/>
    <property type="match status" value="2"/>
</dbReference>
<comment type="subunit">
    <text evidence="13">Homodimer.</text>
</comment>
<dbReference type="Gene3D" id="3.90.199.10">
    <property type="entry name" value="Topoisomerase II, domain 5"/>
    <property type="match status" value="1"/>
</dbReference>
<dbReference type="CDD" id="cd00187">
    <property type="entry name" value="TOP4c"/>
    <property type="match status" value="1"/>
</dbReference>